<organism evidence="7 8">
    <name type="scientific">Acanthosepion pharaonis</name>
    <name type="common">Pharaoh cuttlefish</name>
    <name type="synonym">Sepia pharaonis</name>
    <dbReference type="NCBI Taxonomy" id="158019"/>
    <lineage>
        <taxon>Eukaryota</taxon>
        <taxon>Metazoa</taxon>
        <taxon>Spiralia</taxon>
        <taxon>Lophotrochozoa</taxon>
        <taxon>Mollusca</taxon>
        <taxon>Cephalopoda</taxon>
        <taxon>Coleoidea</taxon>
        <taxon>Decapodiformes</taxon>
        <taxon>Sepiida</taxon>
        <taxon>Sepiina</taxon>
        <taxon>Sepiidae</taxon>
        <taxon>Acanthosepion</taxon>
    </lineage>
</organism>
<dbReference type="InterPro" id="IPR057244">
    <property type="entry name" value="GAIN_B"/>
</dbReference>
<dbReference type="Proteomes" id="UP000597762">
    <property type="component" value="Unassembled WGS sequence"/>
</dbReference>
<proteinExistence type="predicted"/>
<keyword evidence="2" id="KW-0812">Transmembrane</keyword>
<keyword evidence="8" id="KW-1185">Reference proteome</keyword>
<gene>
    <name evidence="7" type="ORF">SPHA_80991</name>
</gene>
<sequence>MFLLSVSHQIINTTDQGRGKRCNFSLPLSLPLPRISLFLSSSISLAPSLYLLLFFPLSLPSLSAPLLPPSLPTLPLSLTHSPHCLSLPTVSLPPSLYLPLSPSLPLTPSLPPSHLPSLSISLSPSLLLSPLPPSLSRSPLSLSISLSLPSHSFSIPPPPSISLSPLSLSISLSLPSLPLTPSLSLPLYLSFSLSPPSLSLCNF</sequence>
<evidence type="ECO:0000256" key="5">
    <source>
        <dbReference type="ARBA" id="ARBA00023157"/>
    </source>
</evidence>
<evidence type="ECO:0000259" key="6">
    <source>
        <dbReference type="PROSITE" id="PS50221"/>
    </source>
</evidence>
<evidence type="ECO:0000256" key="1">
    <source>
        <dbReference type="ARBA" id="ARBA00004370"/>
    </source>
</evidence>
<evidence type="ECO:0000313" key="7">
    <source>
        <dbReference type="EMBL" id="CAE1331865.1"/>
    </source>
</evidence>
<evidence type="ECO:0000256" key="2">
    <source>
        <dbReference type="ARBA" id="ARBA00022692"/>
    </source>
</evidence>
<feature type="domain" description="GAIN-B" evidence="6">
    <location>
        <begin position="88"/>
        <end position="203"/>
    </location>
</feature>
<keyword evidence="3" id="KW-1133">Transmembrane helix</keyword>
<comment type="subcellular location">
    <subcellularLocation>
        <location evidence="1">Membrane</location>
    </subcellularLocation>
</comment>
<dbReference type="PROSITE" id="PS50221">
    <property type="entry name" value="GAIN_B"/>
    <property type="match status" value="1"/>
</dbReference>
<evidence type="ECO:0000256" key="4">
    <source>
        <dbReference type="ARBA" id="ARBA00023136"/>
    </source>
</evidence>
<name>A0A812ERJ2_ACAPH</name>
<dbReference type="AlphaFoldDB" id="A0A812ERJ2"/>
<evidence type="ECO:0000256" key="3">
    <source>
        <dbReference type="ARBA" id="ARBA00022989"/>
    </source>
</evidence>
<keyword evidence="4" id="KW-0472">Membrane</keyword>
<reference evidence="7" key="1">
    <citation type="submission" date="2021-01" db="EMBL/GenBank/DDBJ databases">
        <authorList>
            <person name="Li R."/>
            <person name="Bekaert M."/>
        </authorList>
    </citation>
    <scope>NUCLEOTIDE SEQUENCE</scope>
    <source>
        <strain evidence="7">Farmed</strain>
    </source>
</reference>
<protein>
    <recommendedName>
        <fullName evidence="6">GAIN-B domain-containing protein</fullName>
    </recommendedName>
</protein>
<comment type="caution">
    <text evidence="7">The sequence shown here is derived from an EMBL/GenBank/DDBJ whole genome shotgun (WGS) entry which is preliminary data.</text>
</comment>
<dbReference type="GO" id="GO:0016020">
    <property type="term" value="C:membrane"/>
    <property type="evidence" value="ECO:0007669"/>
    <property type="project" value="UniProtKB-SubCell"/>
</dbReference>
<dbReference type="EMBL" id="CAHIKZ030005617">
    <property type="protein sequence ID" value="CAE1331865.1"/>
    <property type="molecule type" value="Genomic_DNA"/>
</dbReference>
<keyword evidence="5" id="KW-1015">Disulfide bond</keyword>
<accession>A0A812ERJ2</accession>
<evidence type="ECO:0000313" key="8">
    <source>
        <dbReference type="Proteomes" id="UP000597762"/>
    </source>
</evidence>